<evidence type="ECO:0000313" key="2">
    <source>
        <dbReference type="WBParaSite" id="maker-unitig_26808-snap-gene-0.2-mRNA-1"/>
    </source>
</evidence>
<sequence>MYSAAHAALNREDRRLTRFDAATAQLESGLEDAELLTYRASRLPTLVAKMSWEALREKKELTEDEQVSFFANSVWEPDELTARGRDCGGAGSCSQPQAGADDEVYVYEGEKVYLHRAVFLAKADESKLYYYPSAASATPVSVENPVNLAEEGLYVGRRPRVTEGNVLRLQSILTMKADVYESKKGWLGEDGRPPHAARPR</sequence>
<evidence type="ECO:0000313" key="1">
    <source>
        <dbReference type="Proteomes" id="UP000095280"/>
    </source>
</evidence>
<protein>
    <submittedName>
        <fullName evidence="2">DUF3421 domain-containing protein</fullName>
    </submittedName>
</protein>
<proteinExistence type="predicted"/>
<name>A0A1I8FBL2_9PLAT</name>
<dbReference type="WBParaSite" id="maker-unitig_26808-snap-gene-0.2-mRNA-1">
    <property type="protein sequence ID" value="maker-unitig_26808-snap-gene-0.2-mRNA-1"/>
    <property type="gene ID" value="maker-unitig_26808-snap-gene-0.2"/>
</dbReference>
<accession>A0A1I8FBL2</accession>
<keyword evidence="1" id="KW-1185">Reference proteome</keyword>
<dbReference type="AlphaFoldDB" id="A0A1I8FBL2"/>
<dbReference type="Proteomes" id="UP000095280">
    <property type="component" value="Unplaced"/>
</dbReference>
<organism evidence="1 2">
    <name type="scientific">Macrostomum lignano</name>
    <dbReference type="NCBI Taxonomy" id="282301"/>
    <lineage>
        <taxon>Eukaryota</taxon>
        <taxon>Metazoa</taxon>
        <taxon>Spiralia</taxon>
        <taxon>Lophotrochozoa</taxon>
        <taxon>Platyhelminthes</taxon>
        <taxon>Rhabditophora</taxon>
        <taxon>Macrostomorpha</taxon>
        <taxon>Macrostomida</taxon>
        <taxon>Macrostomidae</taxon>
        <taxon>Macrostomum</taxon>
    </lineage>
</organism>
<reference evidence="2" key="1">
    <citation type="submission" date="2016-11" db="UniProtKB">
        <authorList>
            <consortium name="WormBaseParasite"/>
        </authorList>
    </citation>
    <scope>IDENTIFICATION</scope>
</reference>